<dbReference type="SUPFAM" id="SSF143990">
    <property type="entry name" value="YbiA-like"/>
    <property type="match status" value="1"/>
</dbReference>
<evidence type="ECO:0000313" key="4">
    <source>
        <dbReference type="Proteomes" id="UP001309876"/>
    </source>
</evidence>
<feature type="region of interest" description="Disordered" evidence="1">
    <location>
        <begin position="1"/>
        <end position="63"/>
    </location>
</feature>
<dbReference type="InterPro" id="IPR012816">
    <property type="entry name" value="NADAR"/>
</dbReference>
<dbReference type="Proteomes" id="UP001309876">
    <property type="component" value="Unassembled WGS sequence"/>
</dbReference>
<reference evidence="3 4" key="1">
    <citation type="submission" date="2023-08" db="EMBL/GenBank/DDBJ databases">
        <title>Black Yeasts Isolated from many extreme environments.</title>
        <authorList>
            <person name="Coleine C."/>
            <person name="Stajich J.E."/>
            <person name="Selbmann L."/>
        </authorList>
    </citation>
    <scope>NUCLEOTIDE SEQUENCE [LARGE SCALE GENOMIC DNA]</scope>
    <source>
        <strain evidence="3 4">CCFEE 5910</strain>
    </source>
</reference>
<dbReference type="CDD" id="cd15457">
    <property type="entry name" value="NADAR"/>
    <property type="match status" value="1"/>
</dbReference>
<proteinExistence type="predicted"/>
<organism evidence="3 4">
    <name type="scientific">Lithohypha guttulata</name>
    <dbReference type="NCBI Taxonomy" id="1690604"/>
    <lineage>
        <taxon>Eukaryota</taxon>
        <taxon>Fungi</taxon>
        <taxon>Dikarya</taxon>
        <taxon>Ascomycota</taxon>
        <taxon>Pezizomycotina</taxon>
        <taxon>Eurotiomycetes</taxon>
        <taxon>Chaetothyriomycetidae</taxon>
        <taxon>Chaetothyriales</taxon>
        <taxon>Trichomeriaceae</taxon>
        <taxon>Lithohypha</taxon>
    </lineage>
</organism>
<gene>
    <name evidence="3" type="ORF">LTR05_007459</name>
</gene>
<evidence type="ECO:0000313" key="3">
    <source>
        <dbReference type="EMBL" id="KAK5082313.1"/>
    </source>
</evidence>
<dbReference type="AlphaFoldDB" id="A0AAN7Y4E2"/>
<dbReference type="NCBIfam" id="TIGR02464">
    <property type="entry name" value="ribofla_fusion"/>
    <property type="match status" value="1"/>
</dbReference>
<sequence>MPREASVSSNTKPSRVQPYRKAKNEVRETTPSAASAIGKNSRSSRFQNKQQQQAPPSTPLWRTEQEQNITAPVYFWKPHESWGFFSQWYACPIKDPETNTTFSCNEQFMMYHKALTFNDAEIAQQILDTDDPKKQRLLGRKVRGFTDEKWNQVRYEIVVKANRLKFNQGTARSDGVFVYPPHGWVQEEGLEEMTLGELLIGTRGRELVEASARDRVWGIGYSQSKARDTPRAKWGRNFLGKALMKVRSQLTQQDAVQDAVQQ</sequence>
<feature type="domain" description="NADAR" evidence="2">
    <location>
        <begin position="74"/>
        <end position="250"/>
    </location>
</feature>
<feature type="compositionally biased region" description="Polar residues" evidence="1">
    <location>
        <begin position="29"/>
        <end position="55"/>
    </location>
</feature>
<evidence type="ECO:0000256" key="1">
    <source>
        <dbReference type="SAM" id="MobiDB-lite"/>
    </source>
</evidence>
<feature type="compositionally biased region" description="Polar residues" evidence="1">
    <location>
        <begin position="1"/>
        <end position="14"/>
    </location>
</feature>
<dbReference type="Gene3D" id="1.10.357.40">
    <property type="entry name" value="YbiA-like"/>
    <property type="match status" value="1"/>
</dbReference>
<evidence type="ECO:0000259" key="2">
    <source>
        <dbReference type="Pfam" id="PF08719"/>
    </source>
</evidence>
<dbReference type="Pfam" id="PF08719">
    <property type="entry name" value="NADAR"/>
    <property type="match status" value="1"/>
</dbReference>
<accession>A0AAN7Y4E2</accession>
<dbReference type="EMBL" id="JAVRRJ010000008">
    <property type="protein sequence ID" value="KAK5082313.1"/>
    <property type="molecule type" value="Genomic_DNA"/>
</dbReference>
<name>A0AAN7Y4E2_9EURO</name>
<keyword evidence="4" id="KW-1185">Reference proteome</keyword>
<protein>
    <recommendedName>
        <fullName evidence="2">NADAR domain-containing protein</fullName>
    </recommendedName>
</protein>
<comment type="caution">
    <text evidence="3">The sequence shown here is derived from an EMBL/GenBank/DDBJ whole genome shotgun (WGS) entry which is preliminary data.</text>
</comment>
<dbReference type="InterPro" id="IPR037238">
    <property type="entry name" value="YbiA-like_sf"/>
</dbReference>